<reference evidence="2 4" key="1">
    <citation type="submission" date="2016-09" db="EMBL/GenBank/DDBJ databases">
        <title>genome sequences of unsequenced Mycobacteria.</title>
        <authorList>
            <person name="Greninger A.L."/>
            <person name="Jerome K.R."/>
            <person name="Mcnair B."/>
            <person name="Wallis C."/>
            <person name="Fang F."/>
        </authorList>
    </citation>
    <scope>NUCLEOTIDE SEQUENCE [LARGE SCALE GENOMIC DNA]</scope>
    <source>
        <strain evidence="2 4">BM1</strain>
    </source>
</reference>
<dbReference type="OrthoDB" id="3232804at2"/>
<dbReference type="Proteomes" id="UP000220340">
    <property type="component" value="Unassembled WGS sequence"/>
</dbReference>
<accession>A0A1T3WMM0</accession>
<feature type="compositionally biased region" description="Basic residues" evidence="1">
    <location>
        <begin position="19"/>
        <end position="33"/>
    </location>
</feature>
<dbReference type="Proteomes" id="UP000191039">
    <property type="component" value="Unassembled WGS sequence"/>
</dbReference>
<reference evidence="3 5" key="2">
    <citation type="submission" date="2017-10" db="EMBL/GenBank/DDBJ databases">
        <title>The new phylogeny of genus Mycobacterium.</title>
        <authorList>
            <person name="Tortoli E."/>
            <person name="Trovato A."/>
            <person name="Cirillo D.M."/>
        </authorList>
    </citation>
    <scope>NUCLEOTIDE SEQUENCE [LARGE SCALE GENOMIC DNA]</scope>
    <source>
        <strain evidence="3 5">IP141170001</strain>
    </source>
</reference>
<proteinExistence type="predicted"/>
<evidence type="ECO:0000313" key="3">
    <source>
        <dbReference type="EMBL" id="PEG52093.1"/>
    </source>
</evidence>
<feature type="region of interest" description="Disordered" evidence="1">
    <location>
        <begin position="1"/>
        <end position="33"/>
    </location>
</feature>
<name>A0A1T3WMM0_9MYCO</name>
<comment type="caution">
    <text evidence="2">The sequence shown here is derived from an EMBL/GenBank/DDBJ whole genome shotgun (WGS) entry which is preliminary data.</text>
</comment>
<protein>
    <submittedName>
        <fullName evidence="2">Uncharacterized protein</fullName>
    </submittedName>
</protein>
<organism evidence="2 4">
    <name type="scientific">Mycolicibacterium diernhoferi</name>
    <dbReference type="NCBI Taxonomy" id="1801"/>
    <lineage>
        <taxon>Bacteria</taxon>
        <taxon>Bacillati</taxon>
        <taxon>Actinomycetota</taxon>
        <taxon>Actinomycetes</taxon>
        <taxon>Mycobacteriales</taxon>
        <taxon>Mycobacteriaceae</taxon>
        <taxon>Mycolicibacterium</taxon>
    </lineage>
</organism>
<evidence type="ECO:0000313" key="5">
    <source>
        <dbReference type="Proteomes" id="UP000220340"/>
    </source>
</evidence>
<sequence length="87" mass="10147">MKYDSTTRLSAVRKNTPPRSRRPKRNWARCGKSGKRRYRDWNDAKLALKDARFVRAIAEADGGACRWDITRQYLCGFCEGWHVTSQP</sequence>
<evidence type="ECO:0000313" key="2">
    <source>
        <dbReference type="EMBL" id="OPE55547.1"/>
    </source>
</evidence>
<evidence type="ECO:0000313" key="4">
    <source>
        <dbReference type="Proteomes" id="UP000191039"/>
    </source>
</evidence>
<dbReference type="EMBL" id="PDCR01000037">
    <property type="protein sequence ID" value="PEG52093.1"/>
    <property type="molecule type" value="Genomic_DNA"/>
</dbReference>
<keyword evidence="5" id="KW-1185">Reference proteome</keyword>
<dbReference type="EMBL" id="MIJD01000027">
    <property type="protein sequence ID" value="OPE55547.1"/>
    <property type="molecule type" value="Genomic_DNA"/>
</dbReference>
<dbReference type="AlphaFoldDB" id="A0A1T3WMM0"/>
<gene>
    <name evidence="2" type="ORF">BV510_04460</name>
    <name evidence="3" type="ORF">CRI78_23430</name>
</gene>
<evidence type="ECO:0000256" key="1">
    <source>
        <dbReference type="SAM" id="MobiDB-lite"/>
    </source>
</evidence>